<keyword evidence="3" id="KW-1003">Cell membrane</keyword>
<sequence length="446" mass="46984">MSVPAKAVGQPKKAAAAAWIGSALEYYDFFIYGSAAALIFPKVFFDDSDPATATLLSLATFGVAYAARPVGALFLGHVGDRVGRKQVMIFTLLLMGLSTFLIGCLPTRAQAGSLAPVLLVLCRVLQGISAAGEQASASSMTLEHAPPDRRGFFTSFTLSGTQGGQLVATLVFLAVAQLPDSQLLSWGWRVPFWASVLVAVAGWFIRRRLQETPAFAEQAATEGVVKLPLVVLLREHWADVLRVIAGALIASVSTIFTVWALAYATSDSVGMSRTSMLWVGALANLVGLGAIPLWATLSDRIGRRPVYLIGAIGSAVTMFLYLWAISTGSYALTLVLGIVAFGVVYSAANGVWPSFYGEMFATRVRLSGMAVGTQIGFAVAGFAVTFAARIAGPDGADWSSVALFTAALCVPPAVAALSARETHRVPTELLGARSPRETSRPETVSA</sequence>
<organism evidence="9 10">
    <name type="scientific">Streptomyces hokutonensis</name>
    <dbReference type="NCBI Taxonomy" id="1306990"/>
    <lineage>
        <taxon>Bacteria</taxon>
        <taxon>Bacillati</taxon>
        <taxon>Actinomycetota</taxon>
        <taxon>Actinomycetes</taxon>
        <taxon>Kitasatosporales</taxon>
        <taxon>Streptomycetaceae</taxon>
        <taxon>Streptomyces</taxon>
    </lineage>
</organism>
<dbReference type="PROSITE" id="PS50850">
    <property type="entry name" value="MFS"/>
    <property type="match status" value="1"/>
</dbReference>
<accession>A0ABW6M492</accession>
<feature type="domain" description="Major facilitator superfamily (MFS) profile" evidence="8">
    <location>
        <begin position="14"/>
        <end position="424"/>
    </location>
</feature>
<dbReference type="PANTHER" id="PTHR43045">
    <property type="entry name" value="SHIKIMATE TRANSPORTER"/>
    <property type="match status" value="1"/>
</dbReference>
<dbReference type="Pfam" id="PF07690">
    <property type="entry name" value="MFS_1"/>
    <property type="match status" value="1"/>
</dbReference>
<dbReference type="PANTHER" id="PTHR43045:SF1">
    <property type="entry name" value="SHIKIMATE TRANSPORTER"/>
    <property type="match status" value="1"/>
</dbReference>
<dbReference type="Proteomes" id="UP001601303">
    <property type="component" value="Unassembled WGS sequence"/>
</dbReference>
<reference evidence="9 10" key="1">
    <citation type="submission" date="2024-10" db="EMBL/GenBank/DDBJ databases">
        <title>The Natural Products Discovery Center: Release of the First 8490 Sequenced Strains for Exploring Actinobacteria Biosynthetic Diversity.</title>
        <authorList>
            <person name="Kalkreuter E."/>
            <person name="Kautsar S.A."/>
            <person name="Yang D."/>
            <person name="Bader C.D."/>
            <person name="Teijaro C.N."/>
            <person name="Fluegel L."/>
            <person name="Davis C.M."/>
            <person name="Simpson J.R."/>
            <person name="Lauterbach L."/>
            <person name="Steele A.D."/>
            <person name="Gui C."/>
            <person name="Meng S."/>
            <person name="Li G."/>
            <person name="Viehrig K."/>
            <person name="Ye F."/>
            <person name="Su P."/>
            <person name="Kiefer A.F."/>
            <person name="Nichols A."/>
            <person name="Cepeda A.J."/>
            <person name="Yan W."/>
            <person name="Fan B."/>
            <person name="Jiang Y."/>
            <person name="Adhikari A."/>
            <person name="Zheng C.-J."/>
            <person name="Schuster L."/>
            <person name="Cowan T.M."/>
            <person name="Smanski M.J."/>
            <person name="Chevrette M.G."/>
            <person name="De Carvalho L.P.S."/>
            <person name="Shen B."/>
        </authorList>
    </citation>
    <scope>NUCLEOTIDE SEQUENCE [LARGE SCALE GENOMIC DNA]</scope>
    <source>
        <strain evidence="9 10">NPDC006488</strain>
    </source>
</reference>
<feature type="transmembrane region" description="Helical" evidence="7">
    <location>
        <begin position="398"/>
        <end position="419"/>
    </location>
</feature>
<feature type="transmembrane region" description="Helical" evidence="7">
    <location>
        <begin position="87"/>
        <end position="108"/>
    </location>
</feature>
<dbReference type="InterPro" id="IPR005828">
    <property type="entry name" value="MFS_sugar_transport-like"/>
</dbReference>
<evidence type="ECO:0000256" key="1">
    <source>
        <dbReference type="ARBA" id="ARBA00004651"/>
    </source>
</evidence>
<dbReference type="InterPro" id="IPR011701">
    <property type="entry name" value="MFS"/>
</dbReference>
<gene>
    <name evidence="9" type="ORF">ACFYNQ_20640</name>
</gene>
<evidence type="ECO:0000256" key="4">
    <source>
        <dbReference type="ARBA" id="ARBA00022692"/>
    </source>
</evidence>
<evidence type="ECO:0000313" key="10">
    <source>
        <dbReference type="Proteomes" id="UP001601303"/>
    </source>
</evidence>
<evidence type="ECO:0000256" key="2">
    <source>
        <dbReference type="ARBA" id="ARBA00022448"/>
    </source>
</evidence>
<feature type="transmembrane region" description="Helical" evidence="7">
    <location>
        <begin position="186"/>
        <end position="205"/>
    </location>
</feature>
<name>A0ABW6M492_9ACTN</name>
<feature type="transmembrane region" description="Helical" evidence="7">
    <location>
        <begin position="276"/>
        <end position="294"/>
    </location>
</feature>
<evidence type="ECO:0000256" key="6">
    <source>
        <dbReference type="ARBA" id="ARBA00023136"/>
    </source>
</evidence>
<keyword evidence="5 7" id="KW-1133">Transmembrane helix</keyword>
<keyword evidence="10" id="KW-1185">Reference proteome</keyword>
<keyword evidence="2" id="KW-0813">Transport</keyword>
<dbReference type="InterPro" id="IPR036259">
    <property type="entry name" value="MFS_trans_sf"/>
</dbReference>
<evidence type="ECO:0000313" key="9">
    <source>
        <dbReference type="EMBL" id="MFE9600964.1"/>
    </source>
</evidence>
<dbReference type="Gene3D" id="1.20.1250.20">
    <property type="entry name" value="MFS general substrate transporter like domains"/>
    <property type="match status" value="2"/>
</dbReference>
<dbReference type="InterPro" id="IPR020846">
    <property type="entry name" value="MFS_dom"/>
</dbReference>
<proteinExistence type="predicted"/>
<protein>
    <submittedName>
        <fullName evidence="9">MFS transporter</fullName>
    </submittedName>
</protein>
<keyword evidence="4 7" id="KW-0812">Transmembrane</keyword>
<dbReference type="RefSeq" id="WP_388107832.1">
    <property type="nucleotide sequence ID" value="NZ_JBIAHM010000007.1"/>
</dbReference>
<dbReference type="SUPFAM" id="SSF103473">
    <property type="entry name" value="MFS general substrate transporter"/>
    <property type="match status" value="1"/>
</dbReference>
<dbReference type="CDD" id="cd17369">
    <property type="entry name" value="MFS_ShiA_like"/>
    <property type="match status" value="1"/>
</dbReference>
<keyword evidence="6 7" id="KW-0472">Membrane</keyword>
<feature type="transmembrane region" description="Helical" evidence="7">
    <location>
        <begin position="369"/>
        <end position="392"/>
    </location>
</feature>
<comment type="caution">
    <text evidence="9">The sequence shown here is derived from an EMBL/GenBank/DDBJ whole genome shotgun (WGS) entry which is preliminary data.</text>
</comment>
<feature type="transmembrane region" description="Helical" evidence="7">
    <location>
        <begin position="243"/>
        <end position="264"/>
    </location>
</feature>
<feature type="transmembrane region" description="Helical" evidence="7">
    <location>
        <begin position="26"/>
        <end position="45"/>
    </location>
</feature>
<dbReference type="Pfam" id="PF00083">
    <property type="entry name" value="Sugar_tr"/>
    <property type="match status" value="1"/>
</dbReference>
<evidence type="ECO:0000256" key="7">
    <source>
        <dbReference type="SAM" id="Phobius"/>
    </source>
</evidence>
<dbReference type="EMBL" id="JBIAHM010000007">
    <property type="protein sequence ID" value="MFE9600964.1"/>
    <property type="molecule type" value="Genomic_DNA"/>
</dbReference>
<feature type="transmembrane region" description="Helical" evidence="7">
    <location>
        <begin position="330"/>
        <end position="348"/>
    </location>
</feature>
<comment type="subcellular location">
    <subcellularLocation>
        <location evidence="1">Cell membrane</location>
        <topology evidence="1">Multi-pass membrane protein</topology>
    </subcellularLocation>
</comment>
<feature type="transmembrane region" description="Helical" evidence="7">
    <location>
        <begin position="51"/>
        <end position="75"/>
    </location>
</feature>
<evidence type="ECO:0000256" key="3">
    <source>
        <dbReference type="ARBA" id="ARBA00022475"/>
    </source>
</evidence>
<evidence type="ECO:0000256" key="5">
    <source>
        <dbReference type="ARBA" id="ARBA00022989"/>
    </source>
</evidence>
<evidence type="ECO:0000259" key="8">
    <source>
        <dbReference type="PROSITE" id="PS50850"/>
    </source>
</evidence>
<feature type="transmembrane region" description="Helical" evidence="7">
    <location>
        <begin position="306"/>
        <end position="324"/>
    </location>
</feature>